<protein>
    <recommendedName>
        <fullName evidence="1">NACHT-NTPase and P-loop NTPases N-terminal domain-containing protein</fullName>
    </recommendedName>
</protein>
<dbReference type="OMA" id="SGNQFYH"/>
<feature type="domain" description="NACHT-NTPase and P-loop NTPases N-terminal" evidence="1">
    <location>
        <begin position="20"/>
        <end position="137"/>
    </location>
</feature>
<reference evidence="3" key="1">
    <citation type="journal article" date="2015" name="Genome Announc.">
        <title>Draft whole-genome sequence of the biocontrol agent Trichoderma harzianum T6776.</title>
        <authorList>
            <person name="Baroncelli R."/>
            <person name="Piaggeschi G."/>
            <person name="Fiorini L."/>
            <person name="Bertolini E."/>
            <person name="Zapparata A."/>
            <person name="Pe M.E."/>
            <person name="Sarrocco S."/>
            <person name="Vannacci G."/>
        </authorList>
    </citation>
    <scope>NUCLEOTIDE SEQUENCE [LARGE SCALE GENOMIC DNA]</scope>
    <source>
        <strain evidence="3">T6776</strain>
    </source>
</reference>
<sequence>MKVPPDGNNIQITRMLSTAASVFKQTADSWATIQQVTGLPEALYGVGKTLPILTEFLKSLEPSLKINEEEKEAKEKKIAAAVQFAKLSEQQAQYFDAILDAITAESQIPKAKRYRIAAVKRGGEPVEAILKEMLQQAIDLATTLSADEKLKSSLQAAFDEVAELKPSLEEDDGAPVAINNWGDGVQLYHAGEGHQNHCTGGSQYNGNGYTFHAASPPKG</sequence>
<dbReference type="InterPro" id="IPR031352">
    <property type="entry name" value="SesA"/>
</dbReference>
<dbReference type="EMBL" id="JOKZ01000086">
    <property type="protein sequence ID" value="KKP04161.1"/>
    <property type="molecule type" value="Genomic_DNA"/>
</dbReference>
<proteinExistence type="predicted"/>
<dbReference type="AlphaFoldDB" id="A0A0F9XGN6"/>
<evidence type="ECO:0000313" key="2">
    <source>
        <dbReference type="EMBL" id="KKP04161.1"/>
    </source>
</evidence>
<accession>A0A0F9XGN6</accession>
<dbReference type="OrthoDB" id="4330845at2759"/>
<gene>
    <name evidence="2" type="ORF">THAR02_03753</name>
</gene>
<comment type="caution">
    <text evidence="2">The sequence shown here is derived from an EMBL/GenBank/DDBJ whole genome shotgun (WGS) entry which is preliminary data.</text>
</comment>
<organism evidence="2 3">
    <name type="scientific">Trichoderma harzianum</name>
    <name type="common">Hypocrea lixii</name>
    <dbReference type="NCBI Taxonomy" id="5544"/>
    <lineage>
        <taxon>Eukaryota</taxon>
        <taxon>Fungi</taxon>
        <taxon>Dikarya</taxon>
        <taxon>Ascomycota</taxon>
        <taxon>Pezizomycotina</taxon>
        <taxon>Sordariomycetes</taxon>
        <taxon>Hypocreomycetidae</taxon>
        <taxon>Hypocreales</taxon>
        <taxon>Hypocreaceae</taxon>
        <taxon>Trichoderma</taxon>
    </lineage>
</organism>
<name>A0A0F9XGN6_TRIHA</name>
<dbReference type="Proteomes" id="UP000034112">
    <property type="component" value="Unassembled WGS sequence"/>
</dbReference>
<dbReference type="Pfam" id="PF17107">
    <property type="entry name" value="SesA"/>
    <property type="match status" value="1"/>
</dbReference>
<evidence type="ECO:0000313" key="3">
    <source>
        <dbReference type="Proteomes" id="UP000034112"/>
    </source>
</evidence>
<evidence type="ECO:0000259" key="1">
    <source>
        <dbReference type="Pfam" id="PF17107"/>
    </source>
</evidence>